<dbReference type="GO" id="GO:0005743">
    <property type="term" value="C:mitochondrial inner membrane"/>
    <property type="evidence" value="ECO:0007669"/>
    <property type="project" value="UniProtKB-SubCell"/>
</dbReference>
<comment type="similarity">
    <text evidence="1 10">Belongs to the SHE9 family.</text>
</comment>
<reference evidence="12 13" key="1">
    <citation type="submission" date="2015-08" db="EMBL/GenBank/DDBJ databases">
        <title>Next Generation Sequencing and Analysis of the Genome of Puccinia sorghi L Schw, the Causal Agent of Maize Common Rust.</title>
        <authorList>
            <person name="Rochi L."/>
            <person name="Burguener G."/>
            <person name="Darino M."/>
            <person name="Turjanski A."/>
            <person name="Kreff E."/>
            <person name="Dieguez M.J."/>
            <person name="Sacco F."/>
        </authorList>
    </citation>
    <scope>NUCLEOTIDE SEQUENCE [LARGE SCALE GENOMIC DNA]</scope>
    <source>
        <strain evidence="12 13">RO10H11247</strain>
    </source>
</reference>
<evidence type="ECO:0000256" key="11">
    <source>
        <dbReference type="SAM" id="MobiDB-lite"/>
    </source>
</evidence>
<accession>A0A0L6UUJ2</accession>
<evidence type="ECO:0000313" key="13">
    <source>
        <dbReference type="Proteomes" id="UP000037035"/>
    </source>
</evidence>
<dbReference type="VEuPathDB" id="FungiDB:VP01_376g3"/>
<comment type="subcellular location">
    <subcellularLocation>
        <location evidence="10">Mitochondrion inner membrane</location>
        <topology evidence="10">Multi-pass membrane protein</topology>
    </subcellularLocation>
</comment>
<evidence type="ECO:0000256" key="7">
    <source>
        <dbReference type="ARBA" id="ARBA00023128"/>
    </source>
</evidence>
<keyword evidence="4 10" id="KW-0809">Transit peptide</keyword>
<organism evidence="12 13">
    <name type="scientific">Puccinia sorghi</name>
    <dbReference type="NCBI Taxonomy" id="27349"/>
    <lineage>
        <taxon>Eukaryota</taxon>
        <taxon>Fungi</taxon>
        <taxon>Dikarya</taxon>
        <taxon>Basidiomycota</taxon>
        <taxon>Pucciniomycotina</taxon>
        <taxon>Pucciniomycetes</taxon>
        <taxon>Pucciniales</taxon>
        <taxon>Pucciniaceae</taxon>
        <taxon>Puccinia</taxon>
    </lineage>
</organism>
<evidence type="ECO:0000256" key="8">
    <source>
        <dbReference type="ARBA" id="ARBA00023136"/>
    </source>
</evidence>
<comment type="caution">
    <text evidence="12">The sequence shown here is derived from an EMBL/GenBank/DDBJ whole genome shotgun (WGS) entry which is preliminary data.</text>
</comment>
<feature type="transmembrane region" description="Helical" evidence="10">
    <location>
        <begin position="196"/>
        <end position="217"/>
    </location>
</feature>
<evidence type="ECO:0000313" key="12">
    <source>
        <dbReference type="EMBL" id="KNZ51902.1"/>
    </source>
</evidence>
<evidence type="ECO:0000256" key="9">
    <source>
        <dbReference type="ARBA" id="ARBA00024807"/>
    </source>
</evidence>
<dbReference type="STRING" id="27349.A0A0L6UUJ2"/>
<dbReference type="EMBL" id="LAVV01008801">
    <property type="protein sequence ID" value="KNZ51902.1"/>
    <property type="molecule type" value="Genomic_DNA"/>
</dbReference>
<dbReference type="GO" id="GO:0007007">
    <property type="term" value="P:inner mitochondrial membrane organization"/>
    <property type="evidence" value="ECO:0007669"/>
    <property type="project" value="TreeGrafter"/>
</dbReference>
<evidence type="ECO:0000256" key="10">
    <source>
        <dbReference type="RuleBase" id="RU364128"/>
    </source>
</evidence>
<feature type="transmembrane region" description="Helical" evidence="10">
    <location>
        <begin position="237"/>
        <end position="256"/>
    </location>
</feature>
<dbReference type="PANTHER" id="PTHR31961:SF3">
    <property type="entry name" value="SENSITIVE TO HIGH EXPRESSION PROTEIN 9, MITOCHONDRIAL"/>
    <property type="match status" value="1"/>
</dbReference>
<evidence type="ECO:0000256" key="1">
    <source>
        <dbReference type="ARBA" id="ARBA00007472"/>
    </source>
</evidence>
<keyword evidence="7 10" id="KW-0496">Mitochondrion</keyword>
<keyword evidence="2 10" id="KW-0812">Transmembrane</keyword>
<name>A0A0L6UUJ2_9BASI</name>
<evidence type="ECO:0000256" key="5">
    <source>
        <dbReference type="ARBA" id="ARBA00022989"/>
    </source>
</evidence>
<dbReference type="AlphaFoldDB" id="A0A0L6UUJ2"/>
<dbReference type="OrthoDB" id="5595506at2759"/>
<keyword evidence="13" id="KW-1185">Reference proteome</keyword>
<gene>
    <name evidence="12" type="ORF">VP01_376g3</name>
</gene>
<protein>
    <recommendedName>
        <fullName evidence="10">Sensitive to high expression protein 9, mitochondrial</fullName>
    </recommendedName>
</protein>
<keyword evidence="5 10" id="KW-1133">Transmembrane helix</keyword>
<dbReference type="Pfam" id="PF05546">
    <property type="entry name" value="She9_MDM33"/>
    <property type="match status" value="2"/>
</dbReference>
<evidence type="ECO:0000256" key="3">
    <source>
        <dbReference type="ARBA" id="ARBA00022792"/>
    </source>
</evidence>
<dbReference type="Proteomes" id="UP000037035">
    <property type="component" value="Unassembled WGS sequence"/>
</dbReference>
<evidence type="ECO:0000256" key="6">
    <source>
        <dbReference type="ARBA" id="ARBA00023054"/>
    </source>
</evidence>
<keyword evidence="8 10" id="KW-0472">Membrane</keyword>
<dbReference type="PANTHER" id="PTHR31961">
    <property type="entry name" value="SENSITIVE TO HIGH EXPRESSION PROTEIN 9, MITOCHONDRIAL"/>
    <property type="match status" value="1"/>
</dbReference>
<comment type="function">
    <text evidence="9">Required for the maintenance of the structure of the mitochondrial inner membrane. Involved in mitochondrial morphology. Causes growth arrest when highly overexpressed.</text>
</comment>
<comment type="subunit">
    <text evidence="10">Homooligomer.</text>
</comment>
<dbReference type="InterPro" id="IPR008839">
    <property type="entry name" value="MDM33_fungi"/>
</dbReference>
<comment type="caution">
    <text evidence="10">Lacks conserved residue(s) required for the propagation of feature annotation.</text>
</comment>
<feature type="region of interest" description="Disordered" evidence="11">
    <location>
        <begin position="18"/>
        <end position="55"/>
    </location>
</feature>
<sequence length="443" mass="49554">MRINQQKQCIRLSQRITIRRTSSVRTEQPEPIPSTSTSPPPSEVDRSQSEKACSQPSNTAYLTPLKQHFKSLQSTLSHQFADLPTKLSQLTGYGEIDKLKSLVSLAEASLRASRQDALDAKIKYNLAAQRRAESIKEVNDLLARKASWSDQDLARFTTLVRTDHSNEQAESEAKKTLEDSEARVDHQFTSEFLESWSFLLCYPIQHFPLVGMMQAILTRYHEEQVWSDKIRALSTTFSLSITLINVLVFLAAIVLVEPYKRSKVVSEVEERIVKRDMNNADVLDRALNAVVDRLSSTEKQLSDLVLSLQIPNTTSSSTPSPANKTLQAVEPVTMPAPSPSLGQEQANDLIADPIPGSTDQHNTIKSEIEITQEEVSDEPPHEDAPLSSQSNRHYSWYEKLNQATDQWLESHNYSSSDQESLKAVGIGTLVGIILLGSYHLLSK</sequence>
<keyword evidence="6" id="KW-0175">Coiled coil</keyword>
<keyword evidence="3 10" id="KW-0999">Mitochondrion inner membrane</keyword>
<evidence type="ECO:0000256" key="2">
    <source>
        <dbReference type="ARBA" id="ARBA00022692"/>
    </source>
</evidence>
<feature type="transmembrane region" description="Helical" evidence="10">
    <location>
        <begin position="423"/>
        <end position="441"/>
    </location>
</feature>
<proteinExistence type="inferred from homology"/>
<evidence type="ECO:0000256" key="4">
    <source>
        <dbReference type="ARBA" id="ARBA00022946"/>
    </source>
</evidence>